<dbReference type="GO" id="GO:0016740">
    <property type="term" value="F:transferase activity"/>
    <property type="evidence" value="ECO:0007669"/>
    <property type="project" value="UniProtKB-KW"/>
</dbReference>
<keyword evidence="5" id="KW-0808">Transferase</keyword>
<evidence type="ECO:0000256" key="1">
    <source>
        <dbReference type="ARBA" id="ARBA00001933"/>
    </source>
</evidence>
<dbReference type="GO" id="GO:0030170">
    <property type="term" value="F:pyridoxal phosphate binding"/>
    <property type="evidence" value="ECO:0007669"/>
    <property type="project" value="InterPro"/>
</dbReference>
<keyword evidence="3" id="KW-0456">Lyase</keyword>
<dbReference type="InterPro" id="IPR002129">
    <property type="entry name" value="PyrdxlP-dep_de-COase"/>
</dbReference>
<organism evidence="5 6">
    <name type="scientific">Mycena venus</name>
    <dbReference type="NCBI Taxonomy" id="2733690"/>
    <lineage>
        <taxon>Eukaryota</taxon>
        <taxon>Fungi</taxon>
        <taxon>Dikarya</taxon>
        <taxon>Basidiomycota</taxon>
        <taxon>Agaricomycotina</taxon>
        <taxon>Agaricomycetes</taxon>
        <taxon>Agaricomycetidae</taxon>
        <taxon>Agaricales</taxon>
        <taxon>Marasmiineae</taxon>
        <taxon>Mycenaceae</taxon>
        <taxon>Mycena</taxon>
    </lineage>
</organism>
<evidence type="ECO:0000256" key="2">
    <source>
        <dbReference type="ARBA" id="ARBA00022898"/>
    </source>
</evidence>
<dbReference type="GO" id="GO:0019752">
    <property type="term" value="P:carboxylic acid metabolic process"/>
    <property type="evidence" value="ECO:0007669"/>
    <property type="project" value="InterPro"/>
</dbReference>
<dbReference type="InterPro" id="IPR015421">
    <property type="entry name" value="PyrdxlP-dep_Trfase_major"/>
</dbReference>
<dbReference type="OrthoDB" id="2161780at2759"/>
<dbReference type="EMBL" id="JACAZI010000004">
    <property type="protein sequence ID" value="KAF7362685.1"/>
    <property type="molecule type" value="Genomic_DNA"/>
</dbReference>
<gene>
    <name evidence="5" type="ORF">MVEN_00617800</name>
</gene>
<dbReference type="Gene3D" id="3.40.640.10">
    <property type="entry name" value="Type I PLP-dependent aspartate aminotransferase-like (Major domain)"/>
    <property type="match status" value="2"/>
</dbReference>
<evidence type="ECO:0000313" key="5">
    <source>
        <dbReference type="EMBL" id="KAF7362685.1"/>
    </source>
</evidence>
<dbReference type="AlphaFoldDB" id="A0A8H6YK99"/>
<reference evidence="5" key="1">
    <citation type="submission" date="2020-05" db="EMBL/GenBank/DDBJ databases">
        <title>Mycena genomes resolve the evolution of fungal bioluminescence.</title>
        <authorList>
            <person name="Tsai I.J."/>
        </authorList>
    </citation>
    <scope>NUCLEOTIDE SEQUENCE</scope>
    <source>
        <strain evidence="5">CCC161011</strain>
    </source>
</reference>
<dbReference type="InterPro" id="IPR050477">
    <property type="entry name" value="GrpII_AminoAcid_Decarb"/>
</dbReference>
<dbReference type="SUPFAM" id="SSF53383">
    <property type="entry name" value="PLP-dependent transferases"/>
    <property type="match status" value="1"/>
</dbReference>
<evidence type="ECO:0000256" key="4">
    <source>
        <dbReference type="PIRSR" id="PIRSR602129-50"/>
    </source>
</evidence>
<dbReference type="Gene3D" id="3.90.1150.170">
    <property type="match status" value="1"/>
</dbReference>
<evidence type="ECO:0000313" key="6">
    <source>
        <dbReference type="Proteomes" id="UP000620124"/>
    </source>
</evidence>
<sequence>MPDRAYSDSVNENLHDAVSAWFLGPQGENADMLKTLFEQAVNLQKDSRLAYYPDDGKFITESIQASPTFQQHQGELIKQFELLTTNLFAYSIPFFSQRYAGHMSFEMGLPGILGWVATVLNNPNNVAFEASPITTLLEIDVGHDMCEMLGYNENDTDGKPLYWGHIACDGTVANLESIWVARNLKYYPLSLRDAMKPGKELHLISDTFKVPLPNSFVSSEMELLSKLDLWQLLNLPPKTILDIPKRLEAEYGITPTYLDAVLGNYIVQTRGKQAVEQEWGMKTSPRYFISATKHYSWPKGAALAGLGSENMIDVPIDINAHIDTKILRGHLQECLNKQIPVFAVVGIIGSTEEGCVDPLDEILDMRDEFEAKGLCFLVHADAAWGGYFASMIRERTGPIGRGPKEEPSRDFVPTETLRPSTVRQFKALARADSITIDPHKAGYIPYPAGGLCYRDGRMRYLVTWSAPYLQQSDTGESIGVYGVEGSKPGAAAAATYMHHQVIGLHKYGHGALLGEVSWSCRRIAAHWAAMSVEKDPFIVVPLNPLSSEPDQAKLAKEKDFIRTHILGKSNEAVVQDKRAMALLNTLGSDLNINAFACNFRINGVANIDVEEANYLNNAIFKRLSITTPNKKPEGIPMFLSATTFKVGDYGACVKHFKERLQLETESNQDLFVLRNVVMSPFQTAGDFVGKLAGIFQGILEEEMKHVIRRNTITPQTQSFVLQGYDANMSSGTGEALLIYRPYFHNANGRFQVILSAEITDHSVSASKKVGSDDVLFLATEQDTNVRDIAKPGASFQATIRTQDASGAETVVKNVQVSILQVVKNTPLDSYYRDDDYPSSFVPFYLFPVNNRLYIDHALVKAPNAQMCAEITLSDMRPGFNAKEFDLGVLFDAAQGKRDLLLSVSRPEVAMQPADALSTKWFVSGASYKVAIYRDTKAADAHGPGLLNDIVRSMPLATGTMTISRGVYVDFTNINKQEFTERDTHRFTNFTSREAHPETKAEWRKLVHGLRGQGTLRGQKCVPRRRWRHEVVGIVSLVLVSLFHYRAGSIILYL</sequence>
<accession>A0A8H6YK99</accession>
<comment type="caution">
    <text evidence="5">The sequence shown here is derived from an EMBL/GenBank/DDBJ whole genome shotgun (WGS) entry which is preliminary data.</text>
</comment>
<keyword evidence="2 4" id="KW-0663">Pyridoxal phosphate</keyword>
<dbReference type="GO" id="GO:0016830">
    <property type="term" value="F:carbon-carbon lyase activity"/>
    <property type="evidence" value="ECO:0007669"/>
    <property type="project" value="InterPro"/>
</dbReference>
<dbReference type="PANTHER" id="PTHR42735">
    <property type="match status" value="1"/>
</dbReference>
<dbReference type="Pfam" id="PF00282">
    <property type="entry name" value="Pyridoxal_deC"/>
    <property type="match status" value="1"/>
</dbReference>
<dbReference type="PANTHER" id="PTHR42735:SF4">
    <property type="entry name" value="PYRIDOXAL PHOSPHATE-DEPENDENT DECARBOXYLASE FAMILY PROTEIN"/>
    <property type="match status" value="1"/>
</dbReference>
<dbReference type="InterPro" id="IPR015424">
    <property type="entry name" value="PyrdxlP-dep_Trfase"/>
</dbReference>
<feature type="modified residue" description="N6-(pyridoxal phosphate)lysine" evidence="4">
    <location>
        <position position="440"/>
    </location>
</feature>
<protein>
    <submittedName>
        <fullName evidence="5">PLP-dependent transferase</fullName>
    </submittedName>
</protein>
<keyword evidence="6" id="KW-1185">Reference proteome</keyword>
<proteinExistence type="predicted"/>
<dbReference type="Proteomes" id="UP000620124">
    <property type="component" value="Unassembled WGS sequence"/>
</dbReference>
<comment type="cofactor">
    <cofactor evidence="1 4">
        <name>pyridoxal 5'-phosphate</name>
        <dbReference type="ChEBI" id="CHEBI:597326"/>
    </cofactor>
</comment>
<evidence type="ECO:0000256" key="3">
    <source>
        <dbReference type="ARBA" id="ARBA00023239"/>
    </source>
</evidence>
<name>A0A8H6YK99_9AGAR</name>